<gene>
    <name evidence="7" type="ORF">DBV39_00970</name>
</gene>
<dbReference type="InterPro" id="IPR000524">
    <property type="entry name" value="Tscrpt_reg_HTH_GntR"/>
</dbReference>
<keyword evidence="8" id="KW-1185">Reference proteome</keyword>
<sequence length="456" mass="49252">MKLLSPWTPRLADSEGLIHERLVVAVTQDILCGDIPSGARLPTHRQVADQLGVSIGTVTRAYATLQRQGLVKSEKGRGMFVLPHIRHTERRLDLSVNAPPPVVTGRMLTEAINKLGATVDADFFTRYMPAAGLPEHRLMLARMLSHNHDLSVEPSQIIMTNGAQQGLFLAMAAATSGPLAIEQLTYPGALRAARQLKRPLVPLAIDEQGIVPEALEAAMTSDNPPTLLYLVPSVQNPTGAVMGLERRRSIADIAKQFDLTIIEDDVYSLFTPTQLPPLARFAPEHVLYVGSLSKCLAPGLRVGYIAAPARMVDEVNHWLLATQTMATPLSGLLMAHWLSEGVVQSIAQSIRAEATRRNKILRSVLGPCLSPLHRDALHAWIPMQTSRARDIVLAASQSGITLAPPDAFMADPNLSDSGIRICLGGLDDSELREALGRLDALLAGACTSRLNVASIV</sequence>
<comment type="similarity">
    <text evidence="1">In the C-terminal section; belongs to the class-I pyridoxal-phosphate-dependent aminotransferase family.</text>
</comment>
<keyword evidence="4" id="KW-0238">DNA-binding</keyword>
<dbReference type="GO" id="GO:0030170">
    <property type="term" value="F:pyridoxal phosphate binding"/>
    <property type="evidence" value="ECO:0007669"/>
    <property type="project" value="InterPro"/>
</dbReference>
<name>A0A2R4XFH0_9BURK</name>
<dbReference type="OrthoDB" id="9804020at2"/>
<dbReference type="InterPro" id="IPR004839">
    <property type="entry name" value="Aminotransferase_I/II_large"/>
</dbReference>
<dbReference type="InterPro" id="IPR051446">
    <property type="entry name" value="HTH_trans_reg/aminotransferase"/>
</dbReference>
<dbReference type="EMBL" id="CP028901">
    <property type="protein sequence ID" value="AWB32521.1"/>
    <property type="molecule type" value="Genomic_DNA"/>
</dbReference>
<keyword evidence="3" id="KW-0805">Transcription regulation</keyword>
<dbReference type="InterPro" id="IPR015421">
    <property type="entry name" value="PyrdxlP-dep_Trfase_major"/>
</dbReference>
<keyword evidence="2" id="KW-0663">Pyridoxal phosphate</keyword>
<dbReference type="Proteomes" id="UP000244571">
    <property type="component" value="Chromosome"/>
</dbReference>
<proteinExistence type="inferred from homology"/>
<dbReference type="Pfam" id="PF00155">
    <property type="entry name" value="Aminotran_1_2"/>
    <property type="match status" value="1"/>
</dbReference>
<evidence type="ECO:0000313" key="8">
    <source>
        <dbReference type="Proteomes" id="UP000244571"/>
    </source>
</evidence>
<dbReference type="SUPFAM" id="SSF46785">
    <property type="entry name" value="Winged helix' DNA-binding domain"/>
    <property type="match status" value="1"/>
</dbReference>
<dbReference type="PANTHER" id="PTHR46577:SF1">
    <property type="entry name" value="HTH-TYPE TRANSCRIPTIONAL REGULATORY PROTEIN GABR"/>
    <property type="match status" value="1"/>
</dbReference>
<dbReference type="GO" id="GO:0003700">
    <property type="term" value="F:DNA-binding transcription factor activity"/>
    <property type="evidence" value="ECO:0007669"/>
    <property type="project" value="InterPro"/>
</dbReference>
<dbReference type="InterPro" id="IPR036388">
    <property type="entry name" value="WH-like_DNA-bd_sf"/>
</dbReference>
<keyword evidence="5" id="KW-0804">Transcription</keyword>
<dbReference type="CDD" id="cd00609">
    <property type="entry name" value="AAT_like"/>
    <property type="match status" value="1"/>
</dbReference>
<protein>
    <recommendedName>
        <fullName evidence="6">HTH gntR-type domain-containing protein</fullName>
    </recommendedName>
</protein>
<dbReference type="Gene3D" id="3.40.640.10">
    <property type="entry name" value="Type I PLP-dependent aspartate aminotransferase-like (Major domain)"/>
    <property type="match status" value="1"/>
</dbReference>
<evidence type="ECO:0000313" key="7">
    <source>
        <dbReference type="EMBL" id="AWB32521.1"/>
    </source>
</evidence>
<evidence type="ECO:0000256" key="5">
    <source>
        <dbReference type="ARBA" id="ARBA00023163"/>
    </source>
</evidence>
<accession>A0A2R4XFH0</accession>
<dbReference type="Gene3D" id="1.10.10.10">
    <property type="entry name" value="Winged helix-like DNA-binding domain superfamily/Winged helix DNA-binding domain"/>
    <property type="match status" value="1"/>
</dbReference>
<dbReference type="SUPFAM" id="SSF53383">
    <property type="entry name" value="PLP-dependent transferases"/>
    <property type="match status" value="1"/>
</dbReference>
<dbReference type="SMART" id="SM00345">
    <property type="entry name" value="HTH_GNTR"/>
    <property type="match status" value="1"/>
</dbReference>
<dbReference type="InterPro" id="IPR036390">
    <property type="entry name" value="WH_DNA-bd_sf"/>
</dbReference>
<dbReference type="AlphaFoldDB" id="A0A2R4XFH0"/>
<reference evidence="7 8" key="1">
    <citation type="submission" date="2018-04" db="EMBL/GenBank/DDBJ databases">
        <title>Bordetella sp. HZ20 isolated from seawater.</title>
        <authorList>
            <person name="Sun C."/>
        </authorList>
    </citation>
    <scope>NUCLEOTIDE SEQUENCE [LARGE SCALE GENOMIC DNA]</scope>
    <source>
        <strain evidence="7 8">HZ20</strain>
    </source>
</reference>
<dbReference type="RefSeq" id="WP_108619962.1">
    <property type="nucleotide sequence ID" value="NZ_CP028901.1"/>
</dbReference>
<feature type="domain" description="HTH gntR-type" evidence="6">
    <location>
        <begin position="16"/>
        <end position="84"/>
    </location>
</feature>
<evidence type="ECO:0000256" key="4">
    <source>
        <dbReference type="ARBA" id="ARBA00023125"/>
    </source>
</evidence>
<evidence type="ECO:0000256" key="3">
    <source>
        <dbReference type="ARBA" id="ARBA00023015"/>
    </source>
</evidence>
<evidence type="ECO:0000259" key="6">
    <source>
        <dbReference type="PROSITE" id="PS50949"/>
    </source>
</evidence>
<dbReference type="CDD" id="cd07377">
    <property type="entry name" value="WHTH_GntR"/>
    <property type="match status" value="1"/>
</dbReference>
<dbReference type="InterPro" id="IPR015424">
    <property type="entry name" value="PyrdxlP-dep_Trfase"/>
</dbReference>
<organism evidence="7 8">
    <name type="scientific">Orrella marina</name>
    <dbReference type="NCBI Taxonomy" id="2163011"/>
    <lineage>
        <taxon>Bacteria</taxon>
        <taxon>Pseudomonadati</taxon>
        <taxon>Pseudomonadota</taxon>
        <taxon>Betaproteobacteria</taxon>
        <taxon>Burkholderiales</taxon>
        <taxon>Alcaligenaceae</taxon>
        <taxon>Orrella</taxon>
    </lineage>
</organism>
<dbReference type="PROSITE" id="PS50949">
    <property type="entry name" value="HTH_GNTR"/>
    <property type="match status" value="1"/>
</dbReference>
<dbReference type="GO" id="GO:0003677">
    <property type="term" value="F:DNA binding"/>
    <property type="evidence" value="ECO:0007669"/>
    <property type="project" value="UniProtKB-KW"/>
</dbReference>
<evidence type="ECO:0000256" key="1">
    <source>
        <dbReference type="ARBA" id="ARBA00005384"/>
    </source>
</evidence>
<dbReference type="PANTHER" id="PTHR46577">
    <property type="entry name" value="HTH-TYPE TRANSCRIPTIONAL REGULATORY PROTEIN GABR"/>
    <property type="match status" value="1"/>
</dbReference>
<dbReference type="KEGG" id="boz:DBV39_00970"/>
<dbReference type="Pfam" id="PF00392">
    <property type="entry name" value="GntR"/>
    <property type="match status" value="1"/>
</dbReference>
<evidence type="ECO:0000256" key="2">
    <source>
        <dbReference type="ARBA" id="ARBA00022898"/>
    </source>
</evidence>